<dbReference type="NCBIfam" id="NF003811">
    <property type="entry name" value="PRK05402.1"/>
    <property type="match status" value="1"/>
</dbReference>
<protein>
    <recommendedName>
        <fullName evidence="10">1,4-alpha-glucan branching enzyme GlgB</fullName>
        <ecNumber evidence="10">2.4.1.18</ecNumber>
    </recommendedName>
    <alternativeName>
        <fullName evidence="10">1,4-alpha-D-glucan:1,4-alpha-D-glucan 6-glucosyl-transferase</fullName>
    </alternativeName>
    <alternativeName>
        <fullName evidence="10">Alpha-(1-&gt;4)-glucan branching enzyme</fullName>
    </alternativeName>
    <alternativeName>
        <fullName evidence="10">Glycogen branching enzyme</fullName>
        <shortName evidence="10">BE</shortName>
    </alternativeName>
</protein>
<evidence type="ECO:0000256" key="7">
    <source>
        <dbReference type="ARBA" id="ARBA00022679"/>
    </source>
</evidence>
<dbReference type="Gene3D" id="2.60.40.10">
    <property type="entry name" value="Immunoglobulins"/>
    <property type="match status" value="1"/>
</dbReference>
<comment type="pathway">
    <text evidence="3 10">Glycan biosynthesis; glycogen biosynthesis.</text>
</comment>
<dbReference type="PANTHER" id="PTHR43651">
    <property type="entry name" value="1,4-ALPHA-GLUCAN-BRANCHING ENZYME"/>
    <property type="match status" value="1"/>
</dbReference>
<dbReference type="SUPFAM" id="SSF51445">
    <property type="entry name" value="(Trans)glycosidases"/>
    <property type="match status" value="1"/>
</dbReference>
<feature type="active site" description="Nucleophile" evidence="10">
    <location>
        <position position="397"/>
    </location>
</feature>
<dbReference type="InterPro" id="IPR006048">
    <property type="entry name" value="A-amylase/branching_C"/>
</dbReference>
<dbReference type="InterPro" id="IPR013780">
    <property type="entry name" value="Glyco_hydro_b"/>
</dbReference>
<comment type="caution">
    <text evidence="12">The sequence shown here is derived from an EMBL/GenBank/DDBJ whole genome shotgun (WGS) entry which is preliminary data.</text>
</comment>
<evidence type="ECO:0000256" key="1">
    <source>
        <dbReference type="ARBA" id="ARBA00000826"/>
    </source>
</evidence>
<evidence type="ECO:0000256" key="10">
    <source>
        <dbReference type="HAMAP-Rule" id="MF_00685"/>
    </source>
</evidence>
<dbReference type="InterPro" id="IPR044143">
    <property type="entry name" value="GlgB_N_E_set_prok"/>
</dbReference>
<dbReference type="RefSeq" id="WP_394163614.1">
    <property type="nucleotide sequence ID" value="NZ_JBHGCJ010000007.1"/>
</dbReference>
<evidence type="ECO:0000259" key="11">
    <source>
        <dbReference type="SMART" id="SM00642"/>
    </source>
</evidence>
<evidence type="ECO:0000256" key="4">
    <source>
        <dbReference type="ARBA" id="ARBA00009000"/>
    </source>
</evidence>
<dbReference type="GO" id="GO:0003844">
    <property type="term" value="F:1,4-alpha-glucan branching enzyme activity"/>
    <property type="evidence" value="ECO:0007669"/>
    <property type="project" value="UniProtKB-EC"/>
</dbReference>
<accession>A0ABW7CXL8</accession>
<dbReference type="NCBIfam" id="NF008967">
    <property type="entry name" value="PRK12313.1"/>
    <property type="match status" value="1"/>
</dbReference>
<keyword evidence="7 10" id="KW-0808">Transferase</keyword>
<dbReference type="InterPro" id="IPR014756">
    <property type="entry name" value="Ig_E-set"/>
</dbReference>
<keyword evidence="8 10" id="KW-0320">Glycogen biosynthesis</keyword>
<dbReference type="PIRSF" id="PIRSF000463">
    <property type="entry name" value="GlgB"/>
    <property type="match status" value="1"/>
</dbReference>
<evidence type="ECO:0000256" key="9">
    <source>
        <dbReference type="ARBA" id="ARBA00023277"/>
    </source>
</evidence>
<dbReference type="EC" id="2.4.1.18" evidence="10"/>
<dbReference type="Pfam" id="PF02922">
    <property type="entry name" value="CBM_48"/>
    <property type="match status" value="1"/>
</dbReference>
<keyword evidence="13" id="KW-1185">Reference proteome</keyword>
<keyword evidence="9 10" id="KW-0119">Carbohydrate metabolism</keyword>
<evidence type="ECO:0000256" key="8">
    <source>
        <dbReference type="ARBA" id="ARBA00023056"/>
    </source>
</evidence>
<dbReference type="Gene3D" id="3.20.20.80">
    <property type="entry name" value="Glycosidases"/>
    <property type="match status" value="1"/>
</dbReference>
<dbReference type="EMBL" id="JBHGCJ010000007">
    <property type="protein sequence ID" value="MFG6109696.1"/>
    <property type="molecule type" value="Genomic_DNA"/>
</dbReference>
<dbReference type="PANTHER" id="PTHR43651:SF3">
    <property type="entry name" value="1,4-ALPHA-GLUCAN-BRANCHING ENZYME"/>
    <property type="match status" value="1"/>
</dbReference>
<dbReference type="InterPro" id="IPR006407">
    <property type="entry name" value="GlgB"/>
</dbReference>
<proteinExistence type="inferred from homology"/>
<dbReference type="InterPro" id="IPR013783">
    <property type="entry name" value="Ig-like_fold"/>
</dbReference>
<evidence type="ECO:0000313" key="13">
    <source>
        <dbReference type="Proteomes" id="UP001605261"/>
    </source>
</evidence>
<name>A0ABW7CXL8_9GAMM</name>
<sequence length="719" mass="78432">MSAALAALAAGAPGDAFALLGPHQDGHGRWRLHVLFPGALAVQRRDAGGRWQPMAALGDGVFVSPCEGAAVALLRVDWGTHQQEIEDVFGFGTQLDAALLAGIPAGDPHSIRTGLGAQLAFDQGVQGVRFSVWAPNARRVAVVGEFNGWDGRRHPMRLRAEAGVWEIFVPRVAAGARYKFEIIAADGAHLTDKADPMARQCEPLPGTASVVGSDAGHAWQDQAWMQARAANAAGAISIYELHAGSWRRGADGAVLDWDQLADALIPYVLQLGFSHVELLPVSEHPFGGSWGYQPLGLYAPTARHGDPEGFARFVDRCHQQGLGVIVDWVGAHFPSDAHGMQRFDGTGLYEHEDPRQGLHPDWDTLIYNYGRSEVSGFLIGSALEWIDRFHIDGLRVDAVASMLYRDYSREDGQWIPNAHGGRENLEAIDFLRALNSAITTTHPGVVVIAEESTAWPGVTAPAAEGGLGFSHKWNMGWMHDTLSYLQRDPIHRSHHHSEMTFSAMYAFSEQFVLPLSHDEVVHGKGSLLGKMPGDRWQQLANLRAYYGFMWAHPGSKLLFMGGEFAQATEWNHDGELDWALAAQPEHTGVARVVADLNRLLRDIPALRHGNRSEDGFEWSVGDDHVNSVLAFIRHDVHGSGGALLAVSNFTPVARHGYRVGVPRAGRWREVFNSDSRFYGGSDAGNHGQVDAQSIAMHGHAQSIELTLPPLSTLYLQVVE</sequence>
<dbReference type="InterPro" id="IPR017853">
    <property type="entry name" value="GH"/>
</dbReference>
<dbReference type="SUPFAM" id="SSF51011">
    <property type="entry name" value="Glycosyl hydrolase domain"/>
    <property type="match status" value="1"/>
</dbReference>
<comment type="function">
    <text evidence="2 10">Catalyzes the formation of the alpha-1,6-glucosidic linkages in glycogen by scission of a 1,4-alpha-linked oligosaccharide from growing alpha-1,4-glucan chains and the subsequent attachment of the oligosaccharide to the alpha-1,6 position.</text>
</comment>
<feature type="active site" description="Proton donor" evidence="10">
    <location>
        <position position="450"/>
    </location>
</feature>
<dbReference type="Gene3D" id="2.60.40.1180">
    <property type="entry name" value="Golgi alpha-mannosidase II"/>
    <property type="match status" value="1"/>
</dbReference>
<evidence type="ECO:0000256" key="2">
    <source>
        <dbReference type="ARBA" id="ARBA00002953"/>
    </source>
</evidence>
<evidence type="ECO:0000256" key="5">
    <source>
        <dbReference type="ARBA" id="ARBA00022600"/>
    </source>
</evidence>
<dbReference type="CDD" id="cd02855">
    <property type="entry name" value="E_set_GBE_prok_N"/>
    <property type="match status" value="1"/>
</dbReference>
<dbReference type="Pfam" id="PF02806">
    <property type="entry name" value="Alpha-amylase_C"/>
    <property type="match status" value="1"/>
</dbReference>
<evidence type="ECO:0000313" key="12">
    <source>
        <dbReference type="EMBL" id="MFG6109696.1"/>
    </source>
</evidence>
<evidence type="ECO:0000256" key="6">
    <source>
        <dbReference type="ARBA" id="ARBA00022676"/>
    </source>
</evidence>
<reference evidence="12 13" key="1">
    <citation type="submission" date="2024-09" db="EMBL/GenBank/DDBJ databases">
        <authorList>
            <consortium name="All-Russian atlas of soil microorganisms"/>
            <consortium name="as a basis for the search for new antimicrobial producers and enzymes with unique properties"/>
            <person name="Sokolova E.A."/>
            <person name="Voronina E.N."/>
        </authorList>
    </citation>
    <scope>NUCLEOTIDE SEQUENCE [LARGE SCALE GENOMIC DNA]</scope>
    <source>
        <strain evidence="12 13">AF-22b-331.1</strain>
    </source>
</reference>
<dbReference type="CDD" id="cd11322">
    <property type="entry name" value="AmyAc_Glg_BE"/>
    <property type="match status" value="1"/>
</dbReference>
<dbReference type="Proteomes" id="UP001605261">
    <property type="component" value="Unassembled WGS sequence"/>
</dbReference>
<dbReference type="InterPro" id="IPR006047">
    <property type="entry name" value="GH13_cat_dom"/>
</dbReference>
<dbReference type="SMART" id="SM00642">
    <property type="entry name" value="Aamy"/>
    <property type="match status" value="1"/>
</dbReference>
<dbReference type="SUPFAM" id="SSF81296">
    <property type="entry name" value="E set domains"/>
    <property type="match status" value="2"/>
</dbReference>
<dbReference type="InterPro" id="IPR004193">
    <property type="entry name" value="Glyco_hydro_13_N"/>
</dbReference>
<evidence type="ECO:0000256" key="3">
    <source>
        <dbReference type="ARBA" id="ARBA00004964"/>
    </source>
</evidence>
<comment type="catalytic activity">
    <reaction evidence="1 10">
        <text>Transfers a segment of a (1-&gt;4)-alpha-D-glucan chain to a primary hydroxy group in a similar glucan chain.</text>
        <dbReference type="EC" id="2.4.1.18"/>
    </reaction>
</comment>
<dbReference type="InterPro" id="IPR037439">
    <property type="entry name" value="Branching_enzy"/>
</dbReference>
<organism evidence="12 13">
    <name type="scientific">Stenotrophomonas nematodicola</name>
    <dbReference type="NCBI Taxonomy" id="2656746"/>
    <lineage>
        <taxon>Bacteria</taxon>
        <taxon>Pseudomonadati</taxon>
        <taxon>Pseudomonadota</taxon>
        <taxon>Gammaproteobacteria</taxon>
        <taxon>Lysobacterales</taxon>
        <taxon>Lysobacteraceae</taxon>
        <taxon>Stenotrophomonas</taxon>
    </lineage>
</organism>
<comment type="similarity">
    <text evidence="4 10">Belongs to the glycosyl hydrolase 13 family. GlgB subfamily.</text>
</comment>
<gene>
    <name evidence="10 12" type="primary">glgB</name>
    <name evidence="12" type="ORF">ACEU0G_003714</name>
</gene>
<dbReference type="NCBIfam" id="TIGR01515">
    <property type="entry name" value="branching_enzym"/>
    <property type="match status" value="1"/>
</dbReference>
<comment type="subunit">
    <text evidence="10">Monomer.</text>
</comment>
<dbReference type="HAMAP" id="MF_00685">
    <property type="entry name" value="GlgB"/>
    <property type="match status" value="1"/>
</dbReference>
<feature type="domain" description="Glycosyl hydrolase family 13 catalytic" evidence="11">
    <location>
        <begin position="240"/>
        <end position="586"/>
    </location>
</feature>
<keyword evidence="6 10" id="KW-0328">Glycosyltransferase</keyword>
<keyword evidence="5 10" id="KW-0321">Glycogen metabolism</keyword>